<evidence type="ECO:0000259" key="14">
    <source>
        <dbReference type="PROSITE" id="PS51645"/>
    </source>
</evidence>
<evidence type="ECO:0000256" key="12">
    <source>
        <dbReference type="PIRSR" id="PIRSR602081-1"/>
    </source>
</evidence>
<dbReference type="Proteomes" id="UP000253940">
    <property type="component" value="Chromosome"/>
</dbReference>
<dbReference type="SUPFAM" id="SSF48173">
    <property type="entry name" value="Cryptochrome/photolyase FAD-binding domain"/>
    <property type="match status" value="1"/>
</dbReference>
<evidence type="ECO:0000256" key="6">
    <source>
        <dbReference type="ARBA" id="ARBA00022827"/>
    </source>
</evidence>
<evidence type="ECO:0000256" key="13">
    <source>
        <dbReference type="RuleBase" id="RU004182"/>
    </source>
</evidence>
<dbReference type="InterPro" id="IPR002081">
    <property type="entry name" value="Cryptochrome/DNA_photolyase_1"/>
</dbReference>
<evidence type="ECO:0000256" key="10">
    <source>
        <dbReference type="ARBA" id="ARBA00059220"/>
    </source>
</evidence>
<evidence type="ECO:0000256" key="7">
    <source>
        <dbReference type="ARBA" id="ARBA00022991"/>
    </source>
</evidence>
<evidence type="ECO:0000313" key="15">
    <source>
        <dbReference type="EMBL" id="AXI02518.1"/>
    </source>
</evidence>
<evidence type="ECO:0000256" key="2">
    <source>
        <dbReference type="ARBA" id="ARBA00005862"/>
    </source>
</evidence>
<sequence length="481" mass="56338">MRRALFWFRRDLRLEDNCALYHCLKENDQVIPIFIFDQEILSGLPKQDKRVEFIWYCVQNIKKQLNEQGSDLVVNYGTALDVVELAKRFNVNAVYCNEDYEPSSINRDDNIKSALGQLKIAFYSYKDTVIFAKKEILTQQDEPYHVYTHYKNAWRKRLESADYLSYPSLKLLGNFERLDPAPMRALDHFGFVEAGIADAKISKATRHAEFLFEQFKAHKILLYKNDREFPSLNGTSFLSVHLRFGTISIRKIVRDVVRLSQALTGDQKESCEVWLNELIWRDFYFQILFNYPHVVTLPFKKQYIDFPWGDNPAGFEAWCNGQTGYPLVDAAMMQLNTLGFMHNRLRMVTASFLIKLMLIDYRLGERYFALKLLDFDLSANNGGWQWSASTGCDAQPFFRIFNPMTQSQKFDPMGIFIKKYLPVFADVPAKFLHAPWQYQAELLHYGIELGRDYPLPIVDYVHARKHALAVFEHFMMVKKSR</sequence>
<feature type="domain" description="Photolyase/cryptochrome alpha/beta" evidence="14">
    <location>
        <begin position="2"/>
        <end position="130"/>
    </location>
</feature>
<reference evidence="15 16" key="1">
    <citation type="submission" date="2018-07" db="EMBL/GenBank/DDBJ databases">
        <title>Genome sequencing of Moraxellaceae gen. HYN0046.</title>
        <authorList>
            <person name="Kim M."/>
            <person name="Yi H."/>
        </authorList>
    </citation>
    <scope>NUCLEOTIDE SEQUENCE [LARGE SCALE GENOMIC DNA]</scope>
    <source>
        <strain evidence="15 16">HYN0046</strain>
    </source>
</reference>
<feature type="binding site" evidence="12">
    <location>
        <begin position="374"/>
        <end position="376"/>
    </location>
    <ligand>
        <name>FAD</name>
        <dbReference type="ChEBI" id="CHEBI:57692"/>
    </ligand>
</feature>
<dbReference type="EMBL" id="CP031222">
    <property type="protein sequence ID" value="AXI02518.1"/>
    <property type="molecule type" value="Genomic_DNA"/>
</dbReference>
<evidence type="ECO:0000256" key="1">
    <source>
        <dbReference type="ARBA" id="ARBA00001932"/>
    </source>
</evidence>
<dbReference type="InterPro" id="IPR005101">
    <property type="entry name" value="Cryptochr/Photolyase_FAD-bd"/>
</dbReference>
<dbReference type="Pfam" id="PF03441">
    <property type="entry name" value="FAD_binding_7"/>
    <property type="match status" value="1"/>
</dbReference>
<dbReference type="Gene3D" id="1.10.579.10">
    <property type="entry name" value="DNA Cyclobutane Dipyrimidine Photolyase, subunit A, domain 3"/>
    <property type="match status" value="1"/>
</dbReference>
<dbReference type="GO" id="GO:0000719">
    <property type="term" value="P:photoreactive repair"/>
    <property type="evidence" value="ECO:0007669"/>
    <property type="project" value="UniProtKB-ARBA"/>
</dbReference>
<feature type="binding site" evidence="12">
    <location>
        <begin position="277"/>
        <end position="284"/>
    </location>
    <ligand>
        <name>FAD</name>
        <dbReference type="ChEBI" id="CHEBI:57692"/>
    </ligand>
</feature>
<dbReference type="InterPro" id="IPR036155">
    <property type="entry name" value="Crypto/Photolyase_N_sf"/>
</dbReference>
<evidence type="ECO:0000256" key="4">
    <source>
        <dbReference type="ARBA" id="ARBA00014046"/>
    </source>
</evidence>
<dbReference type="AlphaFoldDB" id="A0A345P5F9"/>
<dbReference type="GO" id="GO:0071949">
    <property type="term" value="F:FAD binding"/>
    <property type="evidence" value="ECO:0007669"/>
    <property type="project" value="TreeGrafter"/>
</dbReference>
<dbReference type="GO" id="GO:0009416">
    <property type="term" value="P:response to light stimulus"/>
    <property type="evidence" value="ECO:0007669"/>
    <property type="project" value="TreeGrafter"/>
</dbReference>
<keyword evidence="7 13" id="KW-0157">Chromophore</keyword>
<keyword evidence="15" id="KW-0456">Lyase</keyword>
<comment type="similarity">
    <text evidence="13">Belongs to the DNA photolyase family.</text>
</comment>
<evidence type="ECO:0000256" key="5">
    <source>
        <dbReference type="ARBA" id="ARBA00022630"/>
    </source>
</evidence>
<dbReference type="PANTHER" id="PTHR11455">
    <property type="entry name" value="CRYPTOCHROME"/>
    <property type="match status" value="1"/>
</dbReference>
<evidence type="ECO:0000256" key="9">
    <source>
        <dbReference type="ARBA" id="ARBA00033999"/>
    </source>
</evidence>
<dbReference type="SUPFAM" id="SSF52425">
    <property type="entry name" value="Cryptochrome/photolyase, N-terminal domain"/>
    <property type="match status" value="1"/>
</dbReference>
<feature type="binding site" evidence="12">
    <location>
        <begin position="235"/>
        <end position="239"/>
    </location>
    <ligand>
        <name>FAD</name>
        <dbReference type="ChEBI" id="CHEBI:57692"/>
    </ligand>
</feature>
<dbReference type="InterPro" id="IPR014729">
    <property type="entry name" value="Rossmann-like_a/b/a_fold"/>
</dbReference>
<comment type="similarity">
    <text evidence="2">Belongs to the DNA photolyase class-1 family.</text>
</comment>
<evidence type="ECO:0000256" key="3">
    <source>
        <dbReference type="ARBA" id="ARBA00013149"/>
    </source>
</evidence>
<evidence type="ECO:0000256" key="8">
    <source>
        <dbReference type="ARBA" id="ARBA00031671"/>
    </source>
</evidence>
<comment type="cofactor">
    <cofactor evidence="12">
        <name>FAD</name>
        <dbReference type="ChEBI" id="CHEBI:57692"/>
    </cofactor>
    <text evidence="12">Binds 1 FAD per subunit.</text>
</comment>
<name>A0A345P5F9_9GAMM</name>
<dbReference type="FunFam" id="1.10.579.10:FF:000003">
    <property type="entry name" value="Deoxyribodipyrimidine photo-lyase"/>
    <property type="match status" value="1"/>
</dbReference>
<organism evidence="15 16">
    <name type="scientific">Aquirhabdus parva</name>
    <dbReference type="NCBI Taxonomy" id="2283318"/>
    <lineage>
        <taxon>Bacteria</taxon>
        <taxon>Pseudomonadati</taxon>
        <taxon>Pseudomonadota</taxon>
        <taxon>Gammaproteobacteria</taxon>
        <taxon>Moraxellales</taxon>
        <taxon>Moraxellaceae</taxon>
        <taxon>Aquirhabdus</taxon>
    </lineage>
</organism>
<protein>
    <recommendedName>
        <fullName evidence="4">Deoxyribodipyrimidine photo-lyase</fullName>
        <ecNumber evidence="3">4.1.99.3</ecNumber>
    </recommendedName>
    <alternativeName>
        <fullName evidence="8">DNA photolyase</fullName>
    </alternativeName>
    <alternativeName>
        <fullName evidence="11">Photoreactivating enzyme</fullName>
    </alternativeName>
</protein>
<dbReference type="InterPro" id="IPR036134">
    <property type="entry name" value="Crypto/Photolyase_FAD-like_sf"/>
</dbReference>
<keyword evidence="5 12" id="KW-0285">Flavoprotein</keyword>
<dbReference type="PANTHER" id="PTHR11455:SF9">
    <property type="entry name" value="CRYPTOCHROME CIRCADIAN CLOCK 5 ISOFORM X1"/>
    <property type="match status" value="1"/>
</dbReference>
<comment type="cofactor">
    <cofactor evidence="1">
        <name>(6R)-5,10-methylene-5,6,7,8-tetrahydrofolate</name>
        <dbReference type="ChEBI" id="CHEBI:15636"/>
    </cofactor>
</comment>
<feature type="binding site" evidence="12">
    <location>
        <position position="223"/>
    </location>
    <ligand>
        <name>FAD</name>
        <dbReference type="ChEBI" id="CHEBI:57692"/>
    </ligand>
</feature>
<dbReference type="Gene3D" id="3.40.50.620">
    <property type="entry name" value="HUPs"/>
    <property type="match status" value="1"/>
</dbReference>
<dbReference type="RefSeq" id="WP_114898628.1">
    <property type="nucleotide sequence ID" value="NZ_CP031222.1"/>
</dbReference>
<dbReference type="KEGG" id="mbah:HYN46_06560"/>
<accession>A0A345P5F9</accession>
<dbReference type="EC" id="4.1.99.3" evidence="3"/>
<dbReference type="Gene3D" id="1.25.40.80">
    <property type="match status" value="1"/>
</dbReference>
<gene>
    <name evidence="15" type="ORF">HYN46_06560</name>
</gene>
<dbReference type="PRINTS" id="PR00147">
    <property type="entry name" value="DNAPHOTLYASE"/>
</dbReference>
<evidence type="ECO:0000256" key="11">
    <source>
        <dbReference type="ARBA" id="ARBA00083107"/>
    </source>
</evidence>
<comment type="catalytic activity">
    <reaction evidence="9">
        <text>cyclobutadipyrimidine (in DNA) = 2 pyrimidine residues (in DNA).</text>
        <dbReference type="EC" id="4.1.99.3"/>
    </reaction>
</comment>
<keyword evidence="16" id="KW-1185">Reference proteome</keyword>
<dbReference type="InterPro" id="IPR006050">
    <property type="entry name" value="DNA_photolyase_N"/>
</dbReference>
<proteinExistence type="inferred from homology"/>
<evidence type="ECO:0000313" key="16">
    <source>
        <dbReference type="Proteomes" id="UP000253940"/>
    </source>
</evidence>
<dbReference type="GO" id="GO:0003904">
    <property type="term" value="F:deoxyribodipyrimidine photo-lyase activity"/>
    <property type="evidence" value="ECO:0007669"/>
    <property type="project" value="UniProtKB-EC"/>
</dbReference>
<dbReference type="PROSITE" id="PS51645">
    <property type="entry name" value="PHR_CRY_ALPHA_BETA"/>
    <property type="match status" value="1"/>
</dbReference>
<dbReference type="GO" id="GO:0003677">
    <property type="term" value="F:DNA binding"/>
    <property type="evidence" value="ECO:0007669"/>
    <property type="project" value="TreeGrafter"/>
</dbReference>
<dbReference type="OrthoDB" id="9772484at2"/>
<dbReference type="Pfam" id="PF00875">
    <property type="entry name" value="DNA_photolyase"/>
    <property type="match status" value="1"/>
</dbReference>
<keyword evidence="6 12" id="KW-0274">FAD</keyword>
<comment type="function">
    <text evidence="10">Involved in repair of UV radiation-induced DNA damage. Catalyzes the light-dependent monomerization (300-600 nm) of cyclobutyl pyrimidine dimers (in cis-syn configuration), which are formed between adjacent bases on the same DNA strand upon exposure to ultraviolet radiation.</text>
</comment>
<feature type="binding site" evidence="12">
    <location>
        <position position="274"/>
    </location>
    <ligand>
        <name>FAD</name>
        <dbReference type="ChEBI" id="CHEBI:57692"/>
    </ligand>
</feature>